<dbReference type="Gene3D" id="3.40.50.300">
    <property type="entry name" value="P-loop containing nucleotide triphosphate hydrolases"/>
    <property type="match status" value="1"/>
</dbReference>
<feature type="compositionally biased region" description="Acidic residues" evidence="10">
    <location>
        <begin position="484"/>
        <end position="497"/>
    </location>
</feature>
<evidence type="ECO:0000256" key="8">
    <source>
        <dbReference type="ARBA" id="ARBA00023242"/>
    </source>
</evidence>
<feature type="coiled-coil region" evidence="9">
    <location>
        <begin position="779"/>
        <end position="806"/>
    </location>
</feature>
<dbReference type="GO" id="GO:0004386">
    <property type="term" value="F:helicase activity"/>
    <property type="evidence" value="ECO:0007669"/>
    <property type="project" value="UniProtKB-KW"/>
</dbReference>
<feature type="region of interest" description="Disordered" evidence="10">
    <location>
        <begin position="546"/>
        <end position="565"/>
    </location>
</feature>
<dbReference type="SMART" id="SM00487">
    <property type="entry name" value="DEXDc"/>
    <property type="match status" value="1"/>
</dbReference>
<evidence type="ECO:0000313" key="14">
    <source>
        <dbReference type="Proteomes" id="UP000811619"/>
    </source>
</evidence>
<evidence type="ECO:0000313" key="13">
    <source>
        <dbReference type="EMBL" id="KAG5923385.1"/>
    </source>
</evidence>
<dbReference type="GO" id="GO:0003677">
    <property type="term" value="F:DNA binding"/>
    <property type="evidence" value="ECO:0007669"/>
    <property type="project" value="UniProtKB-KW"/>
</dbReference>
<keyword evidence="7" id="KW-0238">DNA-binding</keyword>
<dbReference type="PROSITE" id="PS51194">
    <property type="entry name" value="HELICASE_CTER"/>
    <property type="match status" value="1"/>
</dbReference>
<keyword evidence="8" id="KW-0539">Nucleus</keyword>
<evidence type="ECO:0000256" key="10">
    <source>
        <dbReference type="SAM" id="MobiDB-lite"/>
    </source>
</evidence>
<reference evidence="13" key="1">
    <citation type="journal article" date="2020" name="bioRxiv">
        <title>Whole genome comparisons of ergot fungi reveals the divergence and evolution of species within the genus Claviceps are the result of varying mechanisms driving genome evolution and host range expansion.</title>
        <authorList>
            <person name="Wyka S.A."/>
            <person name="Mondo S.J."/>
            <person name="Liu M."/>
            <person name="Dettman J."/>
            <person name="Nalam V."/>
            <person name="Broders K.D."/>
        </authorList>
    </citation>
    <scope>NUCLEOTIDE SEQUENCE</scope>
    <source>
        <strain evidence="13">CCC 489</strain>
    </source>
</reference>
<feature type="compositionally biased region" description="Basic and acidic residues" evidence="10">
    <location>
        <begin position="1439"/>
        <end position="1450"/>
    </location>
</feature>
<feature type="region of interest" description="Disordered" evidence="10">
    <location>
        <begin position="117"/>
        <end position="176"/>
    </location>
</feature>
<feature type="region of interest" description="Disordered" evidence="10">
    <location>
        <begin position="1439"/>
        <end position="1474"/>
    </location>
</feature>
<feature type="region of interest" description="Disordered" evidence="10">
    <location>
        <begin position="1542"/>
        <end position="1577"/>
    </location>
</feature>
<dbReference type="SUPFAM" id="SSF52540">
    <property type="entry name" value="P-loop containing nucleoside triphosphate hydrolases"/>
    <property type="match status" value="2"/>
</dbReference>
<evidence type="ECO:0000256" key="4">
    <source>
        <dbReference type="ARBA" id="ARBA00022801"/>
    </source>
</evidence>
<comment type="subcellular location">
    <subcellularLocation>
        <location evidence="1">Nucleus</location>
    </subcellularLocation>
</comment>
<keyword evidence="6" id="KW-0067">ATP-binding</keyword>
<dbReference type="InterPro" id="IPR001650">
    <property type="entry name" value="Helicase_C-like"/>
</dbReference>
<evidence type="ECO:0000256" key="6">
    <source>
        <dbReference type="ARBA" id="ARBA00022840"/>
    </source>
</evidence>
<feature type="compositionally biased region" description="Low complexity" evidence="10">
    <location>
        <begin position="1453"/>
        <end position="1462"/>
    </location>
</feature>
<name>A0A8K0J791_9HYPO</name>
<sequence length="1716" mass="192161">MRVRENEIDGQSLLTYDLVGVNTGHDLRNELYQTLNVRLIKHKNSLGEAILKLRRRSRLFQQWKLEHLDGVEHDEQQPRGHVRGTTTSVRMTPQSDIFLPPLQSSTALDGLNVVAPSPASAVQRPDSVASHDNPGDSYDGQREGHNSGKPSAANILAEAPPDPPVTTGSSTPTKQLKRKRATLQLLQDQPVNSSPIPLATEADFLSHDEAKNINGAHDLAFLHDNEDEFAYLGAGVIVVKDVKSPRISLTRHLHGEGDAISTPVPTSFPPGKRQVINKIMRRVLVKNNRITNALDSGADIAESVISLGESEPILDLDDLPDELDKETLEEMELEQAEASKRLEARSRLLPSDRVQEILDEEVTEMIRDWTETKLPRYCLKAHGIWKDASKRHIKSELFVRAIKETKRCDGRIKRLQAEIMEQTWEKERDIRQQAKCLEQSVEDRSYHSWLADILSSSYEPSPPPKSSIQSAKKVPAKRKTDPAPSDEEVLTSSDDESFVVDDGTAAETTPHVDLTQLPPPIRIKKSQSPIFSPASPIYIDLTQIDSSVPNTPTKQSATSDADPGTSEQLVYPLVETPLRDRIMQQNGPELTPHSQLQSLSWPAKYHDVKRIASYGPHYWSKQKERYSLVISLLWRLGHLRRSAVLKHAQQNDVEQSFLLTVARHIAHPVRDLSRLVEPGPDTLAFDMTRLFLCFLKVKNLKESRLAVLKSASLHRLKAQQGRNSWAVLHGFLTQMAPLFPQDNQIWREAVSDDENMDDDDEEGGLLNSRRAARKEIVQNKDAVDLRERERRRAEEQEARRLRLRASLGSAVAMSSDKSRLIINESKQDDQSFIYINQHIGNRIKDHQIDGVRFMWNQIIQDSAVRQGCLLSHSMGLGKTMQVITLLVAIQESSRSTDPGAASQIPEDLRQSKTLVLCPAGLVNNWIDELLVWDVDRLLGGPYSIDSTLSDEERLTTAEKWSQNGGVLVIGYNMLKSVYGGQSGHEFFEEPNLVVADEAHVLKNPASQVHFTCSQFRTKSRIAMTGSPLANNIEEYYCMINWVAPNFLGPLSEFREIYANPIQQGLSNDSIGYEKRRALKMLQALKQTVAPKVHRATVKTCMEKDLPPKQEFVLCVKPKPLQIKLYNSYLAATSERTVQDSTSRRLAVFDHLSTLGLICAHPFVFVKGNTLKNSDEGMALNSDTVTEILKSFGPDLNQPSASTKTELLIQILDHARTKGDKVLVFSQSILTLDYLEALFAEQKRRFSRLDGRTPIPKRQELIKTFNASQAEFYLISTKAGGVGLNIQGANRVVILDFGWNPVHEQQAVGRAYRIGQTKPVTVYYFVTAGTFEQDLHGRAVFKSQLASRVVDKKNPISWGNRNLNLRHPIIETKPKDLTGHKGKESLLDELIEYGSHSGCIREIIPTDTFEEEDEKAPLSQEEQREADNMVRMHLLRHSNPEEFQRLKDSRDYQSSWSTSRPSSAAHRMSSSGAEATQIPTPNIINFDEAHSRPTSGPQLGFESPSGPTFIGGTIPAAEPSASAFKTSTQNQAALMPIPGAQTYFGNGTRESSKSQTASQPQNSITTTEPAENQEKRNPFHSVIKSPLKDRFREKMVERLQQVLQAYPEYPGSTPIEALDNIINIIHTTRQGLKLGFLPDSRHWSTLIEFVGDNRFVIALMAGILKPESLANMNVDELTNTLKALNGIPLNDFTDQVIQSTSSSVTARNSCNLPLRRN</sequence>
<evidence type="ECO:0000256" key="3">
    <source>
        <dbReference type="ARBA" id="ARBA00022741"/>
    </source>
</evidence>
<keyword evidence="4" id="KW-0378">Hydrolase</keyword>
<dbReference type="PANTHER" id="PTHR45797:SF1">
    <property type="entry name" value="HELICASE ARIP4"/>
    <property type="match status" value="1"/>
</dbReference>
<feature type="compositionally biased region" description="Polar residues" evidence="10">
    <location>
        <begin position="84"/>
        <end position="95"/>
    </location>
</feature>
<comment type="similarity">
    <text evidence="2">Belongs to the SNF2/RAD54 helicase family.</text>
</comment>
<comment type="caution">
    <text evidence="13">The sequence shown here is derived from an EMBL/GenBank/DDBJ whole genome shotgun (WGS) entry which is preliminary data.</text>
</comment>
<dbReference type="GO" id="GO:0005634">
    <property type="term" value="C:nucleus"/>
    <property type="evidence" value="ECO:0007669"/>
    <property type="project" value="UniProtKB-SubCell"/>
</dbReference>
<evidence type="ECO:0000256" key="7">
    <source>
        <dbReference type="ARBA" id="ARBA00023125"/>
    </source>
</evidence>
<dbReference type="InterPro" id="IPR027417">
    <property type="entry name" value="P-loop_NTPase"/>
</dbReference>
<dbReference type="CDD" id="cd18793">
    <property type="entry name" value="SF2_C_SNF"/>
    <property type="match status" value="1"/>
</dbReference>
<feature type="region of interest" description="Disordered" evidence="10">
    <location>
        <begin position="71"/>
        <end position="102"/>
    </location>
</feature>
<feature type="compositionally biased region" description="Polar residues" evidence="10">
    <location>
        <begin position="546"/>
        <end position="559"/>
    </location>
</feature>
<dbReference type="OrthoDB" id="2020972at2759"/>
<keyword evidence="9" id="KW-0175">Coiled coil</keyword>
<protein>
    <submittedName>
        <fullName evidence="13">Uncharacterized protein</fullName>
    </submittedName>
</protein>
<proteinExistence type="inferred from homology"/>
<dbReference type="PROSITE" id="PS51192">
    <property type="entry name" value="HELICASE_ATP_BIND_1"/>
    <property type="match status" value="1"/>
</dbReference>
<dbReference type="EMBL" id="SRPY01000452">
    <property type="protein sequence ID" value="KAG5923385.1"/>
    <property type="molecule type" value="Genomic_DNA"/>
</dbReference>
<evidence type="ECO:0000256" key="5">
    <source>
        <dbReference type="ARBA" id="ARBA00022806"/>
    </source>
</evidence>
<evidence type="ECO:0000259" key="11">
    <source>
        <dbReference type="PROSITE" id="PS51192"/>
    </source>
</evidence>
<feature type="domain" description="Helicase C-terminal" evidence="12">
    <location>
        <begin position="1206"/>
        <end position="1355"/>
    </location>
</feature>
<feature type="compositionally biased region" description="Polar residues" evidence="10">
    <location>
        <begin position="1542"/>
        <end position="1569"/>
    </location>
</feature>
<dbReference type="PANTHER" id="PTHR45797">
    <property type="entry name" value="RAD54-LIKE"/>
    <property type="match status" value="1"/>
</dbReference>
<evidence type="ECO:0000256" key="2">
    <source>
        <dbReference type="ARBA" id="ARBA00007025"/>
    </source>
</evidence>
<dbReference type="Pfam" id="PF24580">
    <property type="entry name" value="DUF7607"/>
    <property type="match status" value="1"/>
</dbReference>
<gene>
    <name evidence="13" type="ORF">E4U42_004972</name>
</gene>
<dbReference type="InterPro" id="IPR038718">
    <property type="entry name" value="SNF2-like_sf"/>
</dbReference>
<dbReference type="Pfam" id="PF00176">
    <property type="entry name" value="SNF2-rel_dom"/>
    <property type="match status" value="1"/>
</dbReference>
<dbReference type="GO" id="GO:0005524">
    <property type="term" value="F:ATP binding"/>
    <property type="evidence" value="ECO:0007669"/>
    <property type="project" value="UniProtKB-KW"/>
</dbReference>
<dbReference type="SMART" id="SM00490">
    <property type="entry name" value="HELICc"/>
    <property type="match status" value="1"/>
</dbReference>
<dbReference type="Pfam" id="PF00271">
    <property type="entry name" value="Helicase_C"/>
    <property type="match status" value="1"/>
</dbReference>
<keyword evidence="5" id="KW-0347">Helicase</keyword>
<dbReference type="InterPro" id="IPR049730">
    <property type="entry name" value="SNF2/RAD54-like_C"/>
</dbReference>
<dbReference type="Proteomes" id="UP000811619">
    <property type="component" value="Unassembled WGS sequence"/>
</dbReference>
<dbReference type="Gene3D" id="3.40.50.10810">
    <property type="entry name" value="Tandem AAA-ATPase domain"/>
    <property type="match status" value="1"/>
</dbReference>
<feature type="region of interest" description="Disordered" evidence="10">
    <location>
        <begin position="457"/>
        <end position="497"/>
    </location>
</feature>
<dbReference type="InterPro" id="IPR056026">
    <property type="entry name" value="DUF7607"/>
</dbReference>
<dbReference type="InterPro" id="IPR000330">
    <property type="entry name" value="SNF2_N"/>
</dbReference>
<keyword evidence="14" id="KW-1185">Reference proteome</keyword>
<evidence type="ECO:0000256" key="1">
    <source>
        <dbReference type="ARBA" id="ARBA00004123"/>
    </source>
</evidence>
<organism evidence="13 14">
    <name type="scientific">Claviceps africana</name>
    <dbReference type="NCBI Taxonomy" id="83212"/>
    <lineage>
        <taxon>Eukaryota</taxon>
        <taxon>Fungi</taxon>
        <taxon>Dikarya</taxon>
        <taxon>Ascomycota</taxon>
        <taxon>Pezizomycotina</taxon>
        <taxon>Sordariomycetes</taxon>
        <taxon>Hypocreomycetidae</taxon>
        <taxon>Hypocreales</taxon>
        <taxon>Clavicipitaceae</taxon>
        <taxon>Claviceps</taxon>
    </lineage>
</organism>
<dbReference type="InterPro" id="IPR014001">
    <property type="entry name" value="Helicase_ATP-bd"/>
</dbReference>
<dbReference type="GO" id="GO:0016887">
    <property type="term" value="F:ATP hydrolysis activity"/>
    <property type="evidence" value="ECO:0007669"/>
    <property type="project" value="InterPro"/>
</dbReference>
<feature type="domain" description="Helicase ATP-binding" evidence="11">
    <location>
        <begin position="859"/>
        <end position="1045"/>
    </location>
</feature>
<evidence type="ECO:0000259" key="12">
    <source>
        <dbReference type="PROSITE" id="PS51194"/>
    </source>
</evidence>
<dbReference type="InterPro" id="IPR044574">
    <property type="entry name" value="ARIP4-like"/>
</dbReference>
<evidence type="ECO:0000256" key="9">
    <source>
        <dbReference type="SAM" id="Coils"/>
    </source>
</evidence>
<accession>A0A8K0J791</accession>
<keyword evidence="3" id="KW-0547">Nucleotide-binding</keyword>